<dbReference type="EMBL" id="GEGO01007466">
    <property type="protein sequence ID" value="JAR87938.1"/>
    <property type="molecule type" value="Transcribed_RNA"/>
</dbReference>
<evidence type="ECO:0000256" key="2">
    <source>
        <dbReference type="SAM" id="SignalP"/>
    </source>
</evidence>
<accession>A0A147BAZ0</accession>
<keyword evidence="2" id="KW-0732">Signal</keyword>
<evidence type="ECO:0000313" key="3">
    <source>
        <dbReference type="EMBL" id="JAR87938.1"/>
    </source>
</evidence>
<name>A0A147BAZ0_IXORI</name>
<feature type="signal peptide" evidence="2">
    <location>
        <begin position="1"/>
        <end position="22"/>
    </location>
</feature>
<feature type="region of interest" description="Disordered" evidence="1">
    <location>
        <begin position="28"/>
        <end position="49"/>
    </location>
</feature>
<feature type="chain" id="PRO_5007542084" evidence="2">
    <location>
        <begin position="23"/>
        <end position="432"/>
    </location>
</feature>
<reference evidence="3" key="1">
    <citation type="journal article" date="2018" name="PLoS Negl. Trop. Dis.">
        <title>Sialome diversity of ticks revealed by RNAseq of single tick salivary glands.</title>
        <authorList>
            <person name="Perner J."/>
            <person name="Kropackova S."/>
            <person name="Kopacek P."/>
            <person name="Ribeiro J.M."/>
        </authorList>
    </citation>
    <scope>NUCLEOTIDE SEQUENCE</scope>
    <source>
        <strain evidence="3">Siblings of single egg batch collected in Ceske Budejovice</strain>
        <tissue evidence="3">Salivary glands</tissue>
    </source>
</reference>
<dbReference type="AlphaFoldDB" id="A0A147BAZ0"/>
<feature type="region of interest" description="Disordered" evidence="1">
    <location>
        <begin position="354"/>
        <end position="391"/>
    </location>
</feature>
<feature type="compositionally biased region" description="Low complexity" evidence="1">
    <location>
        <begin position="236"/>
        <end position="247"/>
    </location>
</feature>
<proteinExistence type="predicted"/>
<evidence type="ECO:0000256" key="1">
    <source>
        <dbReference type="SAM" id="MobiDB-lite"/>
    </source>
</evidence>
<protein>
    <submittedName>
        <fullName evidence="3">Uncharacterized protein</fullName>
    </submittedName>
</protein>
<sequence length="432" mass="47464">MARKPPSHCCAWLLLCGALVYATPLPDAQKPEDGSHQEPLVPTSTASPIQTVMADPILTHSNRSRDATSGVGVSYSVAIPGTGRKPVFQPHQPLLAPGTAMTTPSPSNSVAGMASRASRNMQPDIGLMHGFQLKVTSAPFRVGPQERAHRFLRGQRPDNPSTVGGVLNFQRSKLENASMVSNQNYTEETPNTEEEERRLLALLPQLLAQTKSKIGKDNAKEYVDWLANITRNLTHSSKQLSSSKVLQRTPDRKPALNATRNSYEGSAGSPGGAVRKPVEDRICIILHSMGDEARLKLMEQLTRMTYPTATAPNTLGGRPTVQTLPGNGSTMHNHETGKVRTQLGKTFKTFHLTQQQRLEETETETPRNASHGDAQNGPQRAEGPQPDEPMDIFTEQVQEQWEDFVGKLKQVARETWDHVARQMARSLEKLNA</sequence>
<feature type="region of interest" description="Disordered" evidence="1">
    <location>
        <begin position="236"/>
        <end position="275"/>
    </location>
</feature>
<organism evidence="3">
    <name type="scientific">Ixodes ricinus</name>
    <name type="common">Common tick</name>
    <name type="synonym">Acarus ricinus</name>
    <dbReference type="NCBI Taxonomy" id="34613"/>
    <lineage>
        <taxon>Eukaryota</taxon>
        <taxon>Metazoa</taxon>
        <taxon>Ecdysozoa</taxon>
        <taxon>Arthropoda</taxon>
        <taxon>Chelicerata</taxon>
        <taxon>Arachnida</taxon>
        <taxon>Acari</taxon>
        <taxon>Parasitiformes</taxon>
        <taxon>Ixodida</taxon>
        <taxon>Ixodoidea</taxon>
        <taxon>Ixodidae</taxon>
        <taxon>Ixodinae</taxon>
        <taxon>Ixodes</taxon>
    </lineage>
</organism>